<proteinExistence type="predicted"/>
<keyword evidence="1" id="KW-0732">Signal</keyword>
<protein>
    <submittedName>
        <fullName evidence="2">Uncharacterized protein</fullName>
    </submittedName>
</protein>
<reference evidence="2" key="1">
    <citation type="submission" date="2018-02" db="EMBL/GenBank/DDBJ databases">
        <authorList>
            <person name="Kim S.-K."/>
            <person name="Jung H.-I."/>
            <person name="Lee S.-W."/>
        </authorList>
    </citation>
    <scope>NUCLEOTIDE SEQUENCE</scope>
    <source>
        <strain evidence="2">SK3146</strain>
    </source>
</reference>
<feature type="chain" id="PRO_5045739558" evidence="1">
    <location>
        <begin position="30"/>
        <end position="569"/>
    </location>
</feature>
<dbReference type="RefSeq" id="WP_249861285.1">
    <property type="nucleotide sequence ID" value="NZ_CP027059.1"/>
</dbReference>
<accession>A0ABY4RVU4</accession>
<evidence type="ECO:0000313" key="2">
    <source>
        <dbReference type="EMBL" id="UQZ85678.1"/>
    </source>
</evidence>
<evidence type="ECO:0000313" key="3">
    <source>
        <dbReference type="Proteomes" id="UP001057134"/>
    </source>
</evidence>
<keyword evidence="3" id="KW-1185">Reference proteome</keyword>
<sequence length="569" mass="63020">MITKWKRILVVFALLVSLLIPPMPPLATAQEGAPAPADYYVTETVKASVKNILNEQAPEGVRIAAVVRLYNEGSRLTRVPDYEVRAKTDGGIEYTLRPSAANAIAIQPKETVELTYMIVVDREDAFSVSQISWVDVDEFVSPRKETTMLSIPVSSIEWRGDLGAFSDPSVNKQWGEAFTIAELSPVIEYKPISLIEQNTPQGPKSILTLLAENKGDKKKTIPDFLINGKAEQKVFTGKRLEQDAVALEPNEQKYIHYAIPAGKKEEMKSLTVLTPESFAVDDKTKIDYSIGRFSIALPDGNAAAASVEQSEPYEMNQWIRFDPLNRVIQPEIGVALVDLHIHDSVGGGFKAAVAKFKLQNRSDRPMPVPKFQAQLVSAAGNQYTGNRQTTVVETLAPNISYVIYYTFVLPTTEKGERLTMEILDGDSVAPYNIPIARLKTKAQSDQSDGDIQFYPFTVKFNSWKEEVFYGSAKSSLPYSYKLTLDLDVKLQDQSVVDQSFPKLKVELVDASGNVIGSKALPFTGDNRVASGIQTFSMDSTLFEFSNTLRVYETVDTPFGEADRLVATLQ</sequence>
<feature type="signal peptide" evidence="1">
    <location>
        <begin position="1"/>
        <end position="29"/>
    </location>
</feature>
<gene>
    <name evidence="2" type="ORF">SK3146_04967</name>
</gene>
<dbReference type="EMBL" id="CP027059">
    <property type="protein sequence ID" value="UQZ85678.1"/>
    <property type="molecule type" value="Genomic_DNA"/>
</dbReference>
<evidence type="ECO:0000256" key="1">
    <source>
        <dbReference type="SAM" id="SignalP"/>
    </source>
</evidence>
<reference evidence="2" key="2">
    <citation type="journal article" date="2021" name="J Anim Sci Technol">
        <title>Complete genome sequence of Paenibacillus konkukensis sp. nov. SK3146 as a potential probiotic strain.</title>
        <authorList>
            <person name="Jung H.I."/>
            <person name="Park S."/>
            <person name="Niu K.M."/>
            <person name="Lee S.W."/>
            <person name="Kothari D."/>
            <person name="Yi K.J."/>
            <person name="Kim S.K."/>
        </authorList>
    </citation>
    <scope>NUCLEOTIDE SEQUENCE</scope>
    <source>
        <strain evidence="2">SK3146</strain>
    </source>
</reference>
<organism evidence="2 3">
    <name type="scientific">Paenibacillus konkukensis</name>
    <dbReference type="NCBI Taxonomy" id="2020716"/>
    <lineage>
        <taxon>Bacteria</taxon>
        <taxon>Bacillati</taxon>
        <taxon>Bacillota</taxon>
        <taxon>Bacilli</taxon>
        <taxon>Bacillales</taxon>
        <taxon>Paenibacillaceae</taxon>
        <taxon>Paenibacillus</taxon>
    </lineage>
</organism>
<dbReference type="Proteomes" id="UP001057134">
    <property type="component" value="Chromosome"/>
</dbReference>
<name>A0ABY4RVU4_9BACL</name>